<evidence type="ECO:0000256" key="1">
    <source>
        <dbReference type="SAM" id="MobiDB-lite"/>
    </source>
</evidence>
<proteinExistence type="predicted"/>
<sequence length="524" mass="58227">MKKKDKRKGRRQRLDNEFELEQLVEQVSYAMNGVGSSNLNVQKEGLQDLIRQFDNQTLRGQIALVNTQLGNACAKSALHAVKTNPALAAIVLAKLYMEDDLSELQGGNKLLVSEDCLEQLLQAAFSNGKETIDATDMLGCLDLEAIGFDPCWLTRLSDSDACLLALQIVVKLDCLRLKLLFVDGENVHCAEEKTKVIKMLVRVLVEKLKTDDLPPPKSLEMWRLCQLAGIAEDYSSVIQLCKYFLPVEDGNDLLGYLLKVSRQAISQRKDDVVAQAFALSCMRVLANLTHENPVSWDTINVVSVYDFFKSVADSSAGVAFDVKVVLLVTLINSVEDHGANREHLVGEPCKHFVDFFVSTIPKETIDALIKNEKQIDFNWTAEQLVPCSYMCILFGCLMRDNAHNQAFFKSHIPGGSLAIIIQVLQAFLTFQENAGVLEENAMKKTIAIMEEIARLSGSPIKVHNKKPTKATSSSEPSTSFPVPTTRKRPAQPKPKPIPQPKTPPTKKPKSPSRRKSVHNLDDVL</sequence>
<dbReference type="InterPro" id="IPR011989">
    <property type="entry name" value="ARM-like"/>
</dbReference>
<evidence type="ECO:0000313" key="2">
    <source>
        <dbReference type="EMBL" id="CAD9675486.1"/>
    </source>
</evidence>
<evidence type="ECO:0008006" key="3">
    <source>
        <dbReference type="Google" id="ProtNLM"/>
    </source>
</evidence>
<dbReference type="EMBL" id="HBHK01008206">
    <property type="protein sequence ID" value="CAD9675486.1"/>
    <property type="molecule type" value="Transcribed_RNA"/>
</dbReference>
<organism evidence="2">
    <name type="scientific">Mucochytrium quahogii</name>
    <dbReference type="NCBI Taxonomy" id="96639"/>
    <lineage>
        <taxon>Eukaryota</taxon>
        <taxon>Sar</taxon>
        <taxon>Stramenopiles</taxon>
        <taxon>Bigyra</taxon>
        <taxon>Labyrinthulomycetes</taxon>
        <taxon>Thraustochytrida</taxon>
        <taxon>Thraustochytriidae</taxon>
        <taxon>Mucochytrium</taxon>
    </lineage>
</organism>
<gene>
    <name evidence="2" type="ORF">QSP1433_LOCUS5080</name>
</gene>
<feature type="compositionally biased region" description="Pro residues" evidence="1">
    <location>
        <begin position="491"/>
        <end position="503"/>
    </location>
</feature>
<dbReference type="Gene3D" id="1.25.10.10">
    <property type="entry name" value="Leucine-rich Repeat Variant"/>
    <property type="match status" value="1"/>
</dbReference>
<feature type="compositionally biased region" description="Polar residues" evidence="1">
    <location>
        <begin position="469"/>
        <end position="482"/>
    </location>
</feature>
<reference evidence="2" key="1">
    <citation type="submission" date="2021-01" db="EMBL/GenBank/DDBJ databases">
        <authorList>
            <person name="Corre E."/>
            <person name="Pelletier E."/>
            <person name="Niang G."/>
            <person name="Scheremetjew M."/>
            <person name="Finn R."/>
            <person name="Kale V."/>
            <person name="Holt S."/>
            <person name="Cochrane G."/>
            <person name="Meng A."/>
            <person name="Brown T."/>
            <person name="Cohen L."/>
        </authorList>
    </citation>
    <scope>NUCLEOTIDE SEQUENCE</scope>
    <source>
        <strain evidence="2">NY070348D</strain>
    </source>
</reference>
<protein>
    <recommendedName>
        <fullName evidence="3">Wings apart-like protein C-terminal domain-containing protein</fullName>
    </recommendedName>
</protein>
<dbReference type="AlphaFoldDB" id="A0A7S2RMU8"/>
<feature type="region of interest" description="Disordered" evidence="1">
    <location>
        <begin position="459"/>
        <end position="524"/>
    </location>
</feature>
<feature type="compositionally biased region" description="Basic residues" evidence="1">
    <location>
        <begin position="504"/>
        <end position="517"/>
    </location>
</feature>
<name>A0A7S2RMU8_9STRA</name>
<accession>A0A7S2RMU8</accession>